<dbReference type="AlphaFoldDB" id="I0W9F5"/>
<dbReference type="STRING" id="946077.W5A_10759"/>
<dbReference type="Proteomes" id="UP000005938">
    <property type="component" value="Unassembled WGS sequence"/>
</dbReference>
<comment type="caution">
    <text evidence="1">The sequence shown here is derived from an EMBL/GenBank/DDBJ whole genome shotgun (WGS) entry which is preliminary data.</text>
</comment>
<protein>
    <submittedName>
        <fullName evidence="1">Uncharacterized protein</fullName>
    </submittedName>
</protein>
<sequence length="46" mass="5370">MVVQQNFIRILAGFGLKINKLKFHYTFAKYSITSNTYLFEVAVNLQ</sequence>
<accession>I0W9F5</accession>
<evidence type="ECO:0000313" key="1">
    <source>
        <dbReference type="EMBL" id="EID73021.1"/>
    </source>
</evidence>
<proteinExistence type="predicted"/>
<reference evidence="1 2" key="1">
    <citation type="journal article" date="2012" name="J. Bacteriol.">
        <title>Genome Sequence of the Halotolerant Bacterium Imtechella halotolerans K1T.</title>
        <authorList>
            <person name="Kumar S."/>
            <person name="Vikram S."/>
            <person name="Subramanian S."/>
            <person name="Raghava G.P."/>
            <person name="Pinnaka A.K."/>
        </authorList>
    </citation>
    <scope>NUCLEOTIDE SEQUENCE [LARGE SCALE GENOMIC DNA]</scope>
    <source>
        <strain evidence="1 2">K1</strain>
    </source>
</reference>
<keyword evidence="2" id="KW-1185">Reference proteome</keyword>
<dbReference type="EMBL" id="AJJU01000023">
    <property type="protein sequence ID" value="EID73021.1"/>
    <property type="molecule type" value="Genomic_DNA"/>
</dbReference>
<evidence type="ECO:0000313" key="2">
    <source>
        <dbReference type="Proteomes" id="UP000005938"/>
    </source>
</evidence>
<organism evidence="1 2">
    <name type="scientific">Imtechella halotolerans K1</name>
    <dbReference type="NCBI Taxonomy" id="946077"/>
    <lineage>
        <taxon>Bacteria</taxon>
        <taxon>Pseudomonadati</taxon>
        <taxon>Bacteroidota</taxon>
        <taxon>Flavobacteriia</taxon>
        <taxon>Flavobacteriales</taxon>
        <taxon>Flavobacteriaceae</taxon>
        <taxon>Imtechella</taxon>
    </lineage>
</organism>
<name>I0W9F5_9FLAO</name>
<gene>
    <name evidence="1" type="ORF">W5A_10759</name>
</gene>